<reference evidence="2" key="1">
    <citation type="submission" date="2014-03" db="EMBL/GenBank/DDBJ databases">
        <authorList>
            <person name="Aksoy S."/>
            <person name="Warren W."/>
            <person name="Wilson R.K."/>
        </authorList>
    </citation>
    <scope>NUCLEOTIDE SEQUENCE [LARGE SCALE GENOMIC DNA]</scope>
    <source>
        <strain evidence="2">IAEA</strain>
    </source>
</reference>
<dbReference type="AlphaFoldDB" id="A0A1A9Z790"/>
<reference evidence="1" key="2">
    <citation type="submission" date="2020-05" db="UniProtKB">
        <authorList>
            <consortium name="EnsemblMetazoa"/>
        </authorList>
    </citation>
    <scope>IDENTIFICATION</scope>
    <source>
        <strain evidence="1">IAEA</strain>
    </source>
</reference>
<dbReference type="EnsemblMetazoa" id="GPAI006037-RA">
    <property type="protein sequence ID" value="GPAI006037-PA"/>
    <property type="gene ID" value="GPAI006037"/>
</dbReference>
<dbReference type="Proteomes" id="UP000092445">
    <property type="component" value="Unassembled WGS sequence"/>
</dbReference>
<accession>A0A1A9Z790</accession>
<proteinExistence type="predicted"/>
<sequence>MGSSGVRRSQHPVGSQCNDIEVEISTLKAADPKLSKCRIFKGEKDLKNIMLLGSGGYRFLPCLSSRELLLPEKLGITPIRFRPRFKCAAYCIGSVMHRKLYVLLGNMENIDPLTKIIFDFMRTTRRTI</sequence>
<evidence type="ECO:0000313" key="1">
    <source>
        <dbReference type="EnsemblMetazoa" id="GPAI006037-PA"/>
    </source>
</evidence>
<keyword evidence="2" id="KW-1185">Reference proteome</keyword>
<evidence type="ECO:0000313" key="2">
    <source>
        <dbReference type="Proteomes" id="UP000092445"/>
    </source>
</evidence>
<dbReference type="VEuPathDB" id="VectorBase:GPAI006037"/>
<protein>
    <submittedName>
        <fullName evidence="1">Uncharacterized protein</fullName>
    </submittedName>
</protein>
<organism evidence="1 2">
    <name type="scientific">Glossina pallidipes</name>
    <name type="common">Tsetse fly</name>
    <dbReference type="NCBI Taxonomy" id="7398"/>
    <lineage>
        <taxon>Eukaryota</taxon>
        <taxon>Metazoa</taxon>
        <taxon>Ecdysozoa</taxon>
        <taxon>Arthropoda</taxon>
        <taxon>Hexapoda</taxon>
        <taxon>Insecta</taxon>
        <taxon>Pterygota</taxon>
        <taxon>Neoptera</taxon>
        <taxon>Endopterygota</taxon>
        <taxon>Diptera</taxon>
        <taxon>Brachycera</taxon>
        <taxon>Muscomorpha</taxon>
        <taxon>Hippoboscoidea</taxon>
        <taxon>Glossinidae</taxon>
        <taxon>Glossina</taxon>
    </lineage>
</organism>
<name>A0A1A9Z790_GLOPL</name>